<dbReference type="SUPFAM" id="SSF47413">
    <property type="entry name" value="lambda repressor-like DNA-binding domains"/>
    <property type="match status" value="1"/>
</dbReference>
<dbReference type="RefSeq" id="WP_291960099.1">
    <property type="nucleotide sequence ID" value="NZ_JBHTHY010000011.1"/>
</dbReference>
<dbReference type="Proteomes" id="UP001597012">
    <property type="component" value="Unassembled WGS sequence"/>
</dbReference>
<dbReference type="InterPro" id="IPR010982">
    <property type="entry name" value="Lambda_DNA-bd_dom_sf"/>
</dbReference>
<evidence type="ECO:0000259" key="1">
    <source>
        <dbReference type="PROSITE" id="PS50943"/>
    </source>
</evidence>
<keyword evidence="3" id="KW-1185">Reference proteome</keyword>
<name>A0ABW3B555_9FLAO</name>
<dbReference type="Gene3D" id="1.10.260.40">
    <property type="entry name" value="lambda repressor-like DNA-binding domains"/>
    <property type="match status" value="1"/>
</dbReference>
<reference evidence="3" key="1">
    <citation type="journal article" date="2019" name="Int. J. Syst. Evol. Microbiol.">
        <title>The Global Catalogue of Microorganisms (GCM) 10K type strain sequencing project: providing services to taxonomists for standard genome sequencing and annotation.</title>
        <authorList>
            <consortium name="The Broad Institute Genomics Platform"/>
            <consortium name="The Broad Institute Genome Sequencing Center for Infectious Disease"/>
            <person name="Wu L."/>
            <person name="Ma J."/>
        </authorList>
    </citation>
    <scope>NUCLEOTIDE SEQUENCE [LARGE SCALE GENOMIC DNA]</scope>
    <source>
        <strain evidence="3">CCUG 61948</strain>
    </source>
</reference>
<proteinExistence type="predicted"/>
<dbReference type="SMART" id="SM00530">
    <property type="entry name" value="HTH_XRE"/>
    <property type="match status" value="1"/>
</dbReference>
<feature type="domain" description="HTH cro/C1-type" evidence="1">
    <location>
        <begin position="14"/>
        <end position="65"/>
    </location>
</feature>
<organism evidence="2 3">
    <name type="scientific">Maribacter chungangensis</name>
    <dbReference type="NCBI Taxonomy" id="1069117"/>
    <lineage>
        <taxon>Bacteria</taxon>
        <taxon>Pseudomonadati</taxon>
        <taxon>Bacteroidota</taxon>
        <taxon>Flavobacteriia</taxon>
        <taxon>Flavobacteriales</taxon>
        <taxon>Flavobacteriaceae</taxon>
        <taxon>Maribacter</taxon>
    </lineage>
</organism>
<comment type="caution">
    <text evidence="2">The sequence shown here is derived from an EMBL/GenBank/DDBJ whole genome shotgun (WGS) entry which is preliminary data.</text>
</comment>
<evidence type="ECO:0000313" key="2">
    <source>
        <dbReference type="EMBL" id="MFD0798452.1"/>
    </source>
</evidence>
<gene>
    <name evidence="2" type="ORF">ACFQZJ_13350</name>
</gene>
<dbReference type="Pfam" id="PF01381">
    <property type="entry name" value="HTH_3"/>
    <property type="match status" value="1"/>
</dbReference>
<sequence>MNTTLDTEKFSEMIKSKRGSKGLRLLANEISISASTLSRIEQGNLPDIDTYLKLCNWLNVSTEYFVLKKKQDELKNHGDVIAHLRADKTLPSTTAEALIQMINLAYESAKKEAQI</sequence>
<dbReference type="PROSITE" id="PS50943">
    <property type="entry name" value="HTH_CROC1"/>
    <property type="match status" value="1"/>
</dbReference>
<dbReference type="CDD" id="cd00093">
    <property type="entry name" value="HTH_XRE"/>
    <property type="match status" value="1"/>
</dbReference>
<evidence type="ECO:0000313" key="3">
    <source>
        <dbReference type="Proteomes" id="UP001597012"/>
    </source>
</evidence>
<protein>
    <submittedName>
        <fullName evidence="2">Helix-turn-helix domain-containing protein</fullName>
    </submittedName>
</protein>
<accession>A0ABW3B555</accession>
<dbReference type="EMBL" id="JBHTHY010000011">
    <property type="protein sequence ID" value="MFD0798452.1"/>
    <property type="molecule type" value="Genomic_DNA"/>
</dbReference>
<dbReference type="InterPro" id="IPR001387">
    <property type="entry name" value="Cro/C1-type_HTH"/>
</dbReference>